<keyword evidence="1" id="KW-1133">Transmembrane helix</keyword>
<name>A0AAN8JC30_PATCE</name>
<evidence type="ECO:0000313" key="3">
    <source>
        <dbReference type="Proteomes" id="UP001347796"/>
    </source>
</evidence>
<accession>A0AAN8JC30</accession>
<reference evidence="2 3" key="1">
    <citation type="submission" date="2024-01" db="EMBL/GenBank/DDBJ databases">
        <title>The genome of the rayed Mediterranean limpet Patella caerulea (Linnaeus, 1758).</title>
        <authorList>
            <person name="Anh-Thu Weber A."/>
            <person name="Halstead-Nussloch G."/>
        </authorList>
    </citation>
    <scope>NUCLEOTIDE SEQUENCE [LARGE SCALE GENOMIC DNA]</scope>
    <source>
        <strain evidence="2">AATW-2023a</strain>
        <tissue evidence="2">Whole specimen</tissue>
    </source>
</reference>
<keyword evidence="1" id="KW-0472">Membrane</keyword>
<dbReference type="Proteomes" id="UP001347796">
    <property type="component" value="Unassembled WGS sequence"/>
</dbReference>
<dbReference type="EMBL" id="JAZGQO010000010">
    <property type="protein sequence ID" value="KAK6175156.1"/>
    <property type="molecule type" value="Genomic_DNA"/>
</dbReference>
<protein>
    <submittedName>
        <fullName evidence="2">Uncharacterized protein</fullName>
    </submittedName>
</protein>
<proteinExistence type="predicted"/>
<evidence type="ECO:0000256" key="1">
    <source>
        <dbReference type="SAM" id="Phobius"/>
    </source>
</evidence>
<sequence length="124" mass="13519">MAVVLSVTSSIIIFYLYLTGINSEHCVRTNGVTTESQFCWFGCCDANFDIATGFNNKNLCCTITLEIIIGIVVGSLVLLLIVIGCCVICCLRCGKSSIGINTNKVQSSNDVAGKYGNMQRYRER</sequence>
<gene>
    <name evidence="2" type="ORF">SNE40_013678</name>
</gene>
<dbReference type="AlphaFoldDB" id="A0AAN8JC30"/>
<organism evidence="2 3">
    <name type="scientific">Patella caerulea</name>
    <name type="common">Rayed Mediterranean limpet</name>
    <dbReference type="NCBI Taxonomy" id="87958"/>
    <lineage>
        <taxon>Eukaryota</taxon>
        <taxon>Metazoa</taxon>
        <taxon>Spiralia</taxon>
        <taxon>Lophotrochozoa</taxon>
        <taxon>Mollusca</taxon>
        <taxon>Gastropoda</taxon>
        <taxon>Patellogastropoda</taxon>
        <taxon>Patelloidea</taxon>
        <taxon>Patellidae</taxon>
        <taxon>Patella</taxon>
    </lineage>
</organism>
<comment type="caution">
    <text evidence="2">The sequence shown here is derived from an EMBL/GenBank/DDBJ whole genome shotgun (WGS) entry which is preliminary data.</text>
</comment>
<evidence type="ECO:0000313" key="2">
    <source>
        <dbReference type="EMBL" id="KAK6175156.1"/>
    </source>
</evidence>
<keyword evidence="1" id="KW-0812">Transmembrane</keyword>
<keyword evidence="3" id="KW-1185">Reference proteome</keyword>
<feature type="transmembrane region" description="Helical" evidence="1">
    <location>
        <begin position="67"/>
        <end position="91"/>
    </location>
</feature>